<dbReference type="SUPFAM" id="SSF103473">
    <property type="entry name" value="MFS general substrate transporter"/>
    <property type="match status" value="1"/>
</dbReference>
<evidence type="ECO:0000256" key="7">
    <source>
        <dbReference type="SAM" id="Phobius"/>
    </source>
</evidence>
<feature type="transmembrane region" description="Helical" evidence="7">
    <location>
        <begin position="67"/>
        <end position="89"/>
    </location>
</feature>
<protein>
    <recommendedName>
        <fullName evidence="8">Major facilitator superfamily (MFS) profile domain-containing protein</fullName>
    </recommendedName>
</protein>
<dbReference type="EMBL" id="CAJPDQ010000044">
    <property type="protein sequence ID" value="CAF9932368.1"/>
    <property type="molecule type" value="Genomic_DNA"/>
</dbReference>
<reference evidence="9" key="1">
    <citation type="submission" date="2021-03" db="EMBL/GenBank/DDBJ databases">
        <authorList>
            <person name="Tagirdzhanova G."/>
        </authorList>
    </citation>
    <scope>NUCLEOTIDE SEQUENCE</scope>
</reference>
<comment type="caution">
    <text evidence="9">The sequence shown here is derived from an EMBL/GenBank/DDBJ whole genome shotgun (WGS) entry which is preliminary data.</text>
</comment>
<evidence type="ECO:0000256" key="2">
    <source>
        <dbReference type="ARBA" id="ARBA00022448"/>
    </source>
</evidence>
<dbReference type="InterPro" id="IPR036259">
    <property type="entry name" value="MFS_trans_sf"/>
</dbReference>
<gene>
    <name evidence="9" type="ORF">GOMPHAMPRED_006557</name>
</gene>
<feature type="transmembrane region" description="Helical" evidence="7">
    <location>
        <begin position="124"/>
        <end position="147"/>
    </location>
</feature>
<feature type="transmembrane region" description="Helical" evidence="7">
    <location>
        <begin position="192"/>
        <end position="214"/>
    </location>
</feature>
<organism evidence="9 10">
    <name type="scientific">Gomphillus americanus</name>
    <dbReference type="NCBI Taxonomy" id="1940652"/>
    <lineage>
        <taxon>Eukaryota</taxon>
        <taxon>Fungi</taxon>
        <taxon>Dikarya</taxon>
        <taxon>Ascomycota</taxon>
        <taxon>Pezizomycotina</taxon>
        <taxon>Lecanoromycetes</taxon>
        <taxon>OSLEUM clade</taxon>
        <taxon>Ostropomycetidae</taxon>
        <taxon>Ostropales</taxon>
        <taxon>Graphidaceae</taxon>
        <taxon>Gomphilloideae</taxon>
        <taxon>Gomphillus</taxon>
    </lineage>
</organism>
<feature type="transmembrane region" description="Helical" evidence="7">
    <location>
        <begin position="326"/>
        <end position="347"/>
    </location>
</feature>
<dbReference type="Gene3D" id="1.20.1250.20">
    <property type="entry name" value="MFS general substrate transporter like domains"/>
    <property type="match status" value="2"/>
</dbReference>
<name>A0A8H3G3A2_9LECA</name>
<feature type="transmembrane region" description="Helical" evidence="7">
    <location>
        <begin position="388"/>
        <end position="409"/>
    </location>
</feature>
<dbReference type="PANTHER" id="PTHR43791:SF22">
    <property type="entry name" value="TRANSPORTER, PUTATIVE (AFU_ORTHOLOGUE AFUA_6G11320)-RELATED"/>
    <property type="match status" value="1"/>
</dbReference>
<feature type="transmembrane region" description="Helical" evidence="7">
    <location>
        <begin position="96"/>
        <end position="118"/>
    </location>
</feature>
<sequence>MNSHTSTSNHATSSELAKQRRLLWKVDLYVLIPLTTLYFLSFLDRTNIANARIEGLKDDLQLTDPEYLNGLSFFFAGYIIGEFPSVFALKWLSPPVWLPLLTMLWGLVAFLNGFMFTAPGYQAARFFLGLSEAGLFPGIIYVISLYYKCSEQPLRIAIFFSAASLAGTFGGVLAYGISQINAIGSQGWFHSWRWIFIIEGLVTILIGFCAFRFIPNDPLDAKFLKNGEEKKMLVKHISNGDMTDREPFEWKGVGAAFLDSKCWLYGLILHTLDLPQYTIALFLPSIIKDMGFSAAQAQLLTVPPYALAFITTITTAILCQRYGYRAPFIIIPAAIGIIGYIILLAVPTSQSPGVAYLGTFFVLAGVFPACAIVLSWPASNVSGKTKRATACAGQIFIGFIGAIIGTQVYRNGSDSTPSYVLGHSVACGYLAMSIVFTMITWLVLTRENERRRRALKDQGVLLPNYGDVGNNAARDGEFPITEVPNWRRDESLQWSFQT</sequence>
<evidence type="ECO:0000256" key="1">
    <source>
        <dbReference type="ARBA" id="ARBA00004141"/>
    </source>
</evidence>
<feature type="transmembrane region" description="Helical" evidence="7">
    <location>
        <begin position="22"/>
        <end position="40"/>
    </location>
</feature>
<feature type="domain" description="Major facilitator superfamily (MFS) profile" evidence="8">
    <location>
        <begin position="30"/>
        <end position="449"/>
    </location>
</feature>
<dbReference type="Proteomes" id="UP000664169">
    <property type="component" value="Unassembled WGS sequence"/>
</dbReference>
<dbReference type="InterPro" id="IPR020846">
    <property type="entry name" value="MFS_dom"/>
</dbReference>
<keyword evidence="2" id="KW-0813">Transport</keyword>
<dbReference type="FunFam" id="1.20.1250.20:FF:000068">
    <property type="entry name" value="MFS general substrate transporter"/>
    <property type="match status" value="1"/>
</dbReference>
<dbReference type="PANTHER" id="PTHR43791">
    <property type="entry name" value="PERMEASE-RELATED"/>
    <property type="match status" value="1"/>
</dbReference>
<comment type="similarity">
    <text evidence="6">Belongs to the major facilitator superfamily. Allantoate permease family.</text>
</comment>
<evidence type="ECO:0000313" key="10">
    <source>
        <dbReference type="Proteomes" id="UP000664169"/>
    </source>
</evidence>
<keyword evidence="10" id="KW-1185">Reference proteome</keyword>
<dbReference type="InterPro" id="IPR011701">
    <property type="entry name" value="MFS"/>
</dbReference>
<feature type="transmembrane region" description="Helical" evidence="7">
    <location>
        <begin position="353"/>
        <end position="376"/>
    </location>
</feature>
<dbReference type="FunFam" id="1.20.1250.20:FF:000018">
    <property type="entry name" value="MFS transporter permease"/>
    <property type="match status" value="1"/>
</dbReference>
<evidence type="ECO:0000256" key="4">
    <source>
        <dbReference type="ARBA" id="ARBA00022989"/>
    </source>
</evidence>
<feature type="transmembrane region" description="Helical" evidence="7">
    <location>
        <begin position="154"/>
        <end position="177"/>
    </location>
</feature>
<evidence type="ECO:0000256" key="5">
    <source>
        <dbReference type="ARBA" id="ARBA00023136"/>
    </source>
</evidence>
<feature type="transmembrane region" description="Helical" evidence="7">
    <location>
        <begin position="421"/>
        <end position="444"/>
    </location>
</feature>
<feature type="transmembrane region" description="Helical" evidence="7">
    <location>
        <begin position="263"/>
        <end position="287"/>
    </location>
</feature>
<comment type="subcellular location">
    <subcellularLocation>
        <location evidence="1">Membrane</location>
        <topology evidence="1">Multi-pass membrane protein</topology>
    </subcellularLocation>
</comment>
<evidence type="ECO:0000313" key="9">
    <source>
        <dbReference type="EMBL" id="CAF9932368.1"/>
    </source>
</evidence>
<feature type="transmembrane region" description="Helical" evidence="7">
    <location>
        <begin position="299"/>
        <end position="319"/>
    </location>
</feature>
<dbReference type="OrthoDB" id="2962993at2759"/>
<evidence type="ECO:0000259" key="8">
    <source>
        <dbReference type="PROSITE" id="PS50850"/>
    </source>
</evidence>
<dbReference type="PROSITE" id="PS50850">
    <property type="entry name" value="MFS"/>
    <property type="match status" value="1"/>
</dbReference>
<accession>A0A8H3G3A2</accession>
<dbReference type="Pfam" id="PF07690">
    <property type="entry name" value="MFS_1"/>
    <property type="match status" value="1"/>
</dbReference>
<evidence type="ECO:0000256" key="6">
    <source>
        <dbReference type="ARBA" id="ARBA00037968"/>
    </source>
</evidence>
<dbReference type="GO" id="GO:0016020">
    <property type="term" value="C:membrane"/>
    <property type="evidence" value="ECO:0007669"/>
    <property type="project" value="UniProtKB-SubCell"/>
</dbReference>
<dbReference type="AlphaFoldDB" id="A0A8H3G3A2"/>
<keyword evidence="5 7" id="KW-0472">Membrane</keyword>
<proteinExistence type="inferred from homology"/>
<evidence type="ECO:0000256" key="3">
    <source>
        <dbReference type="ARBA" id="ARBA00022692"/>
    </source>
</evidence>
<keyword evidence="4 7" id="KW-1133">Transmembrane helix</keyword>
<keyword evidence="3 7" id="KW-0812">Transmembrane</keyword>
<dbReference type="GO" id="GO:0022857">
    <property type="term" value="F:transmembrane transporter activity"/>
    <property type="evidence" value="ECO:0007669"/>
    <property type="project" value="InterPro"/>
</dbReference>